<protein>
    <submittedName>
        <fullName evidence="1">Uncharacterized protein</fullName>
    </submittedName>
</protein>
<organism evidence="1">
    <name type="scientific">Anguilla anguilla</name>
    <name type="common">European freshwater eel</name>
    <name type="synonym">Muraena anguilla</name>
    <dbReference type="NCBI Taxonomy" id="7936"/>
    <lineage>
        <taxon>Eukaryota</taxon>
        <taxon>Metazoa</taxon>
        <taxon>Chordata</taxon>
        <taxon>Craniata</taxon>
        <taxon>Vertebrata</taxon>
        <taxon>Euteleostomi</taxon>
        <taxon>Actinopterygii</taxon>
        <taxon>Neopterygii</taxon>
        <taxon>Teleostei</taxon>
        <taxon>Anguilliformes</taxon>
        <taxon>Anguillidae</taxon>
        <taxon>Anguilla</taxon>
    </lineage>
</organism>
<proteinExistence type="predicted"/>
<reference evidence="1" key="2">
    <citation type="journal article" date="2015" name="Fish Shellfish Immunol.">
        <title>Early steps in the European eel (Anguilla anguilla)-Vibrio vulnificus interaction in the gills: Role of the RtxA13 toxin.</title>
        <authorList>
            <person name="Callol A."/>
            <person name="Pajuelo D."/>
            <person name="Ebbesson L."/>
            <person name="Teles M."/>
            <person name="MacKenzie S."/>
            <person name="Amaro C."/>
        </authorList>
    </citation>
    <scope>NUCLEOTIDE SEQUENCE</scope>
</reference>
<evidence type="ECO:0000313" key="1">
    <source>
        <dbReference type="EMBL" id="JAH13326.1"/>
    </source>
</evidence>
<dbReference type="EMBL" id="GBXM01095251">
    <property type="protein sequence ID" value="JAH13326.1"/>
    <property type="molecule type" value="Transcribed_RNA"/>
</dbReference>
<sequence>MPLYRSFSRFLQKCSPSFIPSKLDTKVEMDMDFPTFCPCRSVFSNIRAQVRVSTALGEERLSGLH</sequence>
<accession>A0A0E9Q8Y5</accession>
<reference evidence="1" key="1">
    <citation type="submission" date="2014-11" db="EMBL/GenBank/DDBJ databases">
        <authorList>
            <person name="Amaro Gonzalez C."/>
        </authorList>
    </citation>
    <scope>NUCLEOTIDE SEQUENCE</scope>
</reference>
<dbReference type="AlphaFoldDB" id="A0A0E9Q8Y5"/>
<name>A0A0E9Q8Y5_ANGAN</name>